<evidence type="ECO:0000313" key="2">
    <source>
        <dbReference type="EMBL" id="CDW49366.1"/>
    </source>
</evidence>
<reference evidence="2" key="1">
    <citation type="submission" date="2014-05" db="EMBL/GenBank/DDBJ databases">
        <authorList>
            <person name="Chronopoulou M."/>
        </authorList>
    </citation>
    <scope>NUCLEOTIDE SEQUENCE</scope>
    <source>
        <tissue evidence="2">Whole organism</tissue>
    </source>
</reference>
<protein>
    <submittedName>
        <fullName evidence="2">Uncharacterized protein</fullName>
    </submittedName>
</protein>
<feature type="region of interest" description="Disordered" evidence="1">
    <location>
        <begin position="60"/>
        <end position="79"/>
    </location>
</feature>
<evidence type="ECO:0000256" key="1">
    <source>
        <dbReference type="SAM" id="MobiDB-lite"/>
    </source>
</evidence>
<dbReference type="OrthoDB" id="8195376at2759"/>
<dbReference type="AlphaFoldDB" id="A0A0K2VHF7"/>
<accession>A0A0K2VHF7</accession>
<name>A0A0K2VHF7_LEPSM</name>
<proteinExistence type="predicted"/>
<feature type="compositionally biased region" description="Low complexity" evidence="1">
    <location>
        <begin position="60"/>
        <end position="71"/>
    </location>
</feature>
<sequence>MVKLLPRLRLTELRCECSKLELGSEDKLRGKKKLELVPLVREYIEGCGCDPKSFDFTDGAEASGDGASGTTGQLGARQPSPFAMVGQRRGHRWSSWWDEFKENCTWNVKSLSCFTVLGQRFNNGSRQYRLLLCLTRTSSPRLR</sequence>
<organism evidence="2">
    <name type="scientific">Lepeophtheirus salmonis</name>
    <name type="common">Salmon louse</name>
    <name type="synonym">Caligus salmonis</name>
    <dbReference type="NCBI Taxonomy" id="72036"/>
    <lineage>
        <taxon>Eukaryota</taxon>
        <taxon>Metazoa</taxon>
        <taxon>Ecdysozoa</taxon>
        <taxon>Arthropoda</taxon>
        <taxon>Crustacea</taxon>
        <taxon>Multicrustacea</taxon>
        <taxon>Hexanauplia</taxon>
        <taxon>Copepoda</taxon>
        <taxon>Siphonostomatoida</taxon>
        <taxon>Caligidae</taxon>
        <taxon>Lepeophtheirus</taxon>
    </lineage>
</organism>
<feature type="non-terminal residue" evidence="2">
    <location>
        <position position="143"/>
    </location>
</feature>
<dbReference type="EMBL" id="HACA01032005">
    <property type="protein sequence ID" value="CDW49366.1"/>
    <property type="molecule type" value="Transcribed_RNA"/>
</dbReference>